<dbReference type="PRINTS" id="PR00111">
    <property type="entry name" value="ABHYDROLASE"/>
</dbReference>
<proteinExistence type="predicted"/>
<dbReference type="OrthoDB" id="334507at2"/>
<evidence type="ECO:0000313" key="3">
    <source>
        <dbReference type="Proteomes" id="UP000292423"/>
    </source>
</evidence>
<sequence length="294" mass="32803">MFSSPTPLPLNVQAWQQRGHTCQLAGMEIFYRDTGPRLPKAVVFLHGFPSSSYDWHRVLPLLDNPGQRVITFDFPGYGLSAKPAGYSYSLMEQADIVQMLLASLGVREARLVAHDMGASVLCELMARRERGLLAFETPSLVLMNSSIHIDMAHLTPSQKVLLTPAGPLFAQVSSRTIFRLQLQKILGKELPDEELDAMWALMVYGDGKHRLAKIINYIRERVRFRERWIEPLTRLDIPTTVLWGKEDPVAVAAIAETVAGEVPGAELIWLEGVGHYPQLEVPEQVAAILNDVLA</sequence>
<dbReference type="RefSeq" id="WP_130413695.1">
    <property type="nucleotide sequence ID" value="NZ_SHKX01000013.1"/>
</dbReference>
<protein>
    <submittedName>
        <fullName evidence="2">Pimeloyl-ACP methyl ester carboxylesterase</fullName>
    </submittedName>
</protein>
<dbReference type="Pfam" id="PF00561">
    <property type="entry name" value="Abhydrolase_1"/>
    <property type="match status" value="1"/>
</dbReference>
<accession>A0A4V2G3U0</accession>
<dbReference type="Gene3D" id="3.40.50.1820">
    <property type="entry name" value="alpha/beta hydrolase"/>
    <property type="match status" value="1"/>
</dbReference>
<dbReference type="InterPro" id="IPR050266">
    <property type="entry name" value="AB_hydrolase_sf"/>
</dbReference>
<dbReference type="GO" id="GO:0046464">
    <property type="term" value="P:acylglycerol catabolic process"/>
    <property type="evidence" value="ECO:0007669"/>
    <property type="project" value="TreeGrafter"/>
</dbReference>
<name>A0A4V2G3U0_9GAMM</name>
<feature type="domain" description="AB hydrolase-1" evidence="1">
    <location>
        <begin position="41"/>
        <end position="280"/>
    </location>
</feature>
<dbReference type="PRINTS" id="PR00412">
    <property type="entry name" value="EPOXHYDRLASE"/>
</dbReference>
<dbReference type="InterPro" id="IPR000073">
    <property type="entry name" value="AB_hydrolase_1"/>
</dbReference>
<dbReference type="SUPFAM" id="SSF53474">
    <property type="entry name" value="alpha/beta-Hydrolases"/>
    <property type="match status" value="1"/>
</dbReference>
<gene>
    <name evidence="2" type="ORF">EV700_2194</name>
</gene>
<dbReference type="Proteomes" id="UP000292423">
    <property type="component" value="Unassembled WGS sequence"/>
</dbReference>
<dbReference type="InterPro" id="IPR029058">
    <property type="entry name" value="AB_hydrolase_fold"/>
</dbReference>
<keyword evidence="3" id="KW-1185">Reference proteome</keyword>
<dbReference type="GO" id="GO:0016020">
    <property type="term" value="C:membrane"/>
    <property type="evidence" value="ECO:0007669"/>
    <property type="project" value="TreeGrafter"/>
</dbReference>
<dbReference type="PANTHER" id="PTHR43798:SF33">
    <property type="entry name" value="HYDROLASE, PUTATIVE (AFU_ORTHOLOGUE AFUA_2G14860)-RELATED"/>
    <property type="match status" value="1"/>
</dbReference>
<dbReference type="InterPro" id="IPR000639">
    <property type="entry name" value="Epox_hydrolase-like"/>
</dbReference>
<evidence type="ECO:0000259" key="1">
    <source>
        <dbReference type="Pfam" id="PF00561"/>
    </source>
</evidence>
<dbReference type="PANTHER" id="PTHR43798">
    <property type="entry name" value="MONOACYLGLYCEROL LIPASE"/>
    <property type="match status" value="1"/>
</dbReference>
<dbReference type="EMBL" id="SHKX01000013">
    <property type="protein sequence ID" value="RZU38266.1"/>
    <property type="molecule type" value="Genomic_DNA"/>
</dbReference>
<dbReference type="GO" id="GO:0047372">
    <property type="term" value="F:monoacylglycerol lipase activity"/>
    <property type="evidence" value="ECO:0007669"/>
    <property type="project" value="TreeGrafter"/>
</dbReference>
<organism evidence="2 3">
    <name type="scientific">Fluviicoccus keumensis</name>
    <dbReference type="NCBI Taxonomy" id="1435465"/>
    <lineage>
        <taxon>Bacteria</taxon>
        <taxon>Pseudomonadati</taxon>
        <taxon>Pseudomonadota</taxon>
        <taxon>Gammaproteobacteria</taxon>
        <taxon>Moraxellales</taxon>
        <taxon>Moraxellaceae</taxon>
        <taxon>Fluviicoccus</taxon>
    </lineage>
</organism>
<dbReference type="AlphaFoldDB" id="A0A4V2G3U0"/>
<comment type="caution">
    <text evidence="2">The sequence shown here is derived from an EMBL/GenBank/DDBJ whole genome shotgun (WGS) entry which is preliminary data.</text>
</comment>
<evidence type="ECO:0000313" key="2">
    <source>
        <dbReference type="EMBL" id="RZU38266.1"/>
    </source>
</evidence>
<reference evidence="2 3" key="1">
    <citation type="submission" date="2019-02" db="EMBL/GenBank/DDBJ databases">
        <title>Genomic Encyclopedia of Type Strains, Phase IV (KMG-IV): sequencing the most valuable type-strain genomes for metagenomic binning, comparative biology and taxonomic classification.</title>
        <authorList>
            <person name="Goeker M."/>
        </authorList>
    </citation>
    <scope>NUCLEOTIDE SEQUENCE [LARGE SCALE GENOMIC DNA]</scope>
    <source>
        <strain evidence="2 3">DSM 105135</strain>
    </source>
</reference>